<organism evidence="4 5">
    <name type="scientific">Lacinutrix iliipiscaria</name>
    <dbReference type="NCBI Taxonomy" id="1230532"/>
    <lineage>
        <taxon>Bacteria</taxon>
        <taxon>Pseudomonadati</taxon>
        <taxon>Bacteroidota</taxon>
        <taxon>Flavobacteriia</taxon>
        <taxon>Flavobacteriales</taxon>
        <taxon>Flavobacteriaceae</taxon>
        <taxon>Lacinutrix</taxon>
    </lineage>
</organism>
<sequence>MKTRLLLLLLGVLCVTIANAQMRIQTDDNFVTFNVDDTFDGDDWDANGNDIYLYLFIDASDASNGISSEPLGSFPGTIMASLGADLYKVTIDLSDFYPNGTTIDEIYYTYNDNMGSQNPASGGFSGLAASYVPVTTLSTSDIEKNELSFSIVNGQLMASKNETISINVYNINGQLVKHYTNINISANTSFDLNLNKNKVYFVQLESGNTTQVIKTIH</sequence>
<gene>
    <name evidence="4" type="ORF">ACFS5M_11695</name>
</gene>
<evidence type="ECO:0000256" key="1">
    <source>
        <dbReference type="ARBA" id="ARBA00022729"/>
    </source>
</evidence>
<dbReference type="EMBL" id="JBHUOV010000007">
    <property type="protein sequence ID" value="MFD2824335.1"/>
    <property type="molecule type" value="Genomic_DNA"/>
</dbReference>
<keyword evidence="1 2" id="KW-0732">Signal</keyword>
<evidence type="ECO:0000313" key="5">
    <source>
        <dbReference type="Proteomes" id="UP001597533"/>
    </source>
</evidence>
<feature type="signal peptide" evidence="2">
    <location>
        <begin position="1"/>
        <end position="20"/>
    </location>
</feature>
<evidence type="ECO:0000259" key="3">
    <source>
        <dbReference type="Pfam" id="PF18962"/>
    </source>
</evidence>
<evidence type="ECO:0000313" key="4">
    <source>
        <dbReference type="EMBL" id="MFD2824335.1"/>
    </source>
</evidence>
<accession>A0ABW5WT36</accession>
<proteinExistence type="predicted"/>
<feature type="domain" description="Secretion system C-terminal sorting" evidence="3">
    <location>
        <begin position="155"/>
        <end position="215"/>
    </location>
</feature>
<dbReference type="RefSeq" id="WP_183488356.1">
    <property type="nucleotide sequence ID" value="NZ_JBHUOV010000007.1"/>
</dbReference>
<evidence type="ECO:0000256" key="2">
    <source>
        <dbReference type="SAM" id="SignalP"/>
    </source>
</evidence>
<keyword evidence="5" id="KW-1185">Reference proteome</keyword>
<dbReference type="InterPro" id="IPR026444">
    <property type="entry name" value="Secre_tail"/>
</dbReference>
<comment type="caution">
    <text evidence="4">The sequence shown here is derived from an EMBL/GenBank/DDBJ whole genome shotgun (WGS) entry which is preliminary data.</text>
</comment>
<name>A0ABW5WT36_9FLAO</name>
<dbReference type="Pfam" id="PF18962">
    <property type="entry name" value="Por_Secre_tail"/>
    <property type="match status" value="1"/>
</dbReference>
<protein>
    <submittedName>
        <fullName evidence="4">T9SS type A sorting domain-containing protein</fullName>
    </submittedName>
</protein>
<dbReference type="Proteomes" id="UP001597533">
    <property type="component" value="Unassembled WGS sequence"/>
</dbReference>
<reference evidence="5" key="1">
    <citation type="journal article" date="2019" name="Int. J. Syst. Evol. Microbiol.">
        <title>The Global Catalogue of Microorganisms (GCM) 10K type strain sequencing project: providing services to taxonomists for standard genome sequencing and annotation.</title>
        <authorList>
            <consortium name="The Broad Institute Genomics Platform"/>
            <consortium name="The Broad Institute Genome Sequencing Center for Infectious Disease"/>
            <person name="Wu L."/>
            <person name="Ma J."/>
        </authorList>
    </citation>
    <scope>NUCLEOTIDE SEQUENCE [LARGE SCALE GENOMIC DNA]</scope>
    <source>
        <strain evidence="5">KCTC 32141</strain>
    </source>
</reference>
<dbReference type="NCBIfam" id="TIGR04183">
    <property type="entry name" value="Por_Secre_tail"/>
    <property type="match status" value="1"/>
</dbReference>
<feature type="chain" id="PRO_5045851891" evidence="2">
    <location>
        <begin position="21"/>
        <end position="217"/>
    </location>
</feature>